<proteinExistence type="predicted"/>
<dbReference type="Proteomes" id="UP001148018">
    <property type="component" value="Unassembled WGS sequence"/>
</dbReference>
<keyword evidence="1" id="KW-0472">Membrane</keyword>
<evidence type="ECO:0000313" key="2">
    <source>
        <dbReference type="EMBL" id="KAJ3582790.1"/>
    </source>
</evidence>
<evidence type="ECO:0000313" key="3">
    <source>
        <dbReference type="Proteomes" id="UP001148018"/>
    </source>
</evidence>
<keyword evidence="3" id="KW-1185">Reference proteome</keyword>
<comment type="caution">
    <text evidence="2">The sequence shown here is derived from an EMBL/GenBank/DDBJ whole genome shotgun (WGS) entry which is preliminary data.</text>
</comment>
<accession>A0A9Q0I2E0</accession>
<sequence>MKTWKDLRGRFGLLLVVSSVAMLLVYHLWSPDATLSAQPSAFSAQPSFSVRTITPLNGTPHLLVSSFADQRVKPYGVRIIGIFRLDAVKPLRCVFLCTDGDRQLLREAGGDTALVLPHSDHFGFAYGTTDILCGVPRGCRATHVTLTPEGQPLDKEAAFLPIRNRKSVGDGDGGGGGAEPGLNLTVCISNLFGAYNNVLQFTQSLEMYR</sequence>
<dbReference type="AlphaFoldDB" id="A0A9Q0I2E0"/>
<keyword evidence="1" id="KW-1133">Transmembrane helix</keyword>
<gene>
    <name evidence="2" type="ORF">NHX12_000236</name>
</gene>
<dbReference type="EMBL" id="JANIIK010000715">
    <property type="protein sequence ID" value="KAJ3582790.1"/>
    <property type="molecule type" value="Genomic_DNA"/>
</dbReference>
<organism evidence="2 3">
    <name type="scientific">Muraenolepis orangiensis</name>
    <name type="common">Patagonian moray cod</name>
    <dbReference type="NCBI Taxonomy" id="630683"/>
    <lineage>
        <taxon>Eukaryota</taxon>
        <taxon>Metazoa</taxon>
        <taxon>Chordata</taxon>
        <taxon>Craniata</taxon>
        <taxon>Vertebrata</taxon>
        <taxon>Euteleostomi</taxon>
        <taxon>Actinopterygii</taxon>
        <taxon>Neopterygii</taxon>
        <taxon>Teleostei</taxon>
        <taxon>Neoteleostei</taxon>
        <taxon>Acanthomorphata</taxon>
        <taxon>Zeiogadaria</taxon>
        <taxon>Gadariae</taxon>
        <taxon>Gadiformes</taxon>
        <taxon>Muraenolepidoidei</taxon>
        <taxon>Muraenolepididae</taxon>
        <taxon>Muraenolepis</taxon>
    </lineage>
</organism>
<protein>
    <submittedName>
        <fullName evidence="2">Uncharacterized protein</fullName>
    </submittedName>
</protein>
<keyword evidence="1" id="KW-0812">Transmembrane</keyword>
<dbReference type="OrthoDB" id="2526284at2759"/>
<reference evidence="2" key="1">
    <citation type="submission" date="2022-07" db="EMBL/GenBank/DDBJ databases">
        <title>Chromosome-level genome of Muraenolepis orangiensis.</title>
        <authorList>
            <person name="Kim J."/>
        </authorList>
    </citation>
    <scope>NUCLEOTIDE SEQUENCE</scope>
    <source>
        <strain evidence="2">KU_S4_2022</strain>
        <tissue evidence="2">Muscle</tissue>
    </source>
</reference>
<evidence type="ECO:0000256" key="1">
    <source>
        <dbReference type="SAM" id="Phobius"/>
    </source>
</evidence>
<name>A0A9Q0I2E0_9TELE</name>
<feature type="transmembrane region" description="Helical" evidence="1">
    <location>
        <begin position="12"/>
        <end position="29"/>
    </location>
</feature>